<evidence type="ECO:0000256" key="7">
    <source>
        <dbReference type="ARBA" id="ARBA00022729"/>
    </source>
</evidence>
<feature type="region of interest" description="Disordered" evidence="10">
    <location>
        <begin position="1"/>
        <end position="69"/>
    </location>
</feature>
<evidence type="ECO:0000256" key="1">
    <source>
        <dbReference type="ARBA" id="ARBA00001947"/>
    </source>
</evidence>
<dbReference type="GO" id="GO:0004000">
    <property type="term" value="F:adenosine deaminase activity"/>
    <property type="evidence" value="ECO:0007669"/>
    <property type="project" value="TreeGrafter"/>
</dbReference>
<keyword evidence="7" id="KW-0732">Signal</keyword>
<dbReference type="SUPFAM" id="SSF51556">
    <property type="entry name" value="Metallo-dependent hydrolases"/>
    <property type="match status" value="1"/>
</dbReference>
<evidence type="ECO:0000256" key="3">
    <source>
        <dbReference type="ARBA" id="ARBA00006083"/>
    </source>
</evidence>
<evidence type="ECO:0000313" key="12">
    <source>
        <dbReference type="EMBL" id="KUI69264.1"/>
    </source>
</evidence>
<evidence type="ECO:0000313" key="13">
    <source>
        <dbReference type="Proteomes" id="UP000078559"/>
    </source>
</evidence>
<dbReference type="EMBL" id="CM003102">
    <property type="protein sequence ID" value="KUI69264.1"/>
    <property type="molecule type" value="Genomic_DNA"/>
</dbReference>
<evidence type="ECO:0000256" key="4">
    <source>
        <dbReference type="ARBA" id="ARBA00012784"/>
    </source>
</evidence>
<comment type="subcellular location">
    <subcellularLocation>
        <location evidence="2">Secreted</location>
    </subcellularLocation>
</comment>
<evidence type="ECO:0000256" key="6">
    <source>
        <dbReference type="ARBA" id="ARBA00022723"/>
    </source>
</evidence>
<dbReference type="GO" id="GO:0006154">
    <property type="term" value="P:adenosine catabolic process"/>
    <property type="evidence" value="ECO:0007669"/>
    <property type="project" value="TreeGrafter"/>
</dbReference>
<feature type="compositionally biased region" description="Low complexity" evidence="10">
    <location>
        <begin position="99"/>
        <end position="115"/>
    </location>
</feature>
<comment type="cofactor">
    <cofactor evidence="1">
        <name>Zn(2+)</name>
        <dbReference type="ChEBI" id="CHEBI:29105"/>
    </cofactor>
</comment>
<dbReference type="FunFam" id="3.20.20.140:FF:000017">
    <property type="entry name" value="Adenosine deaminase 2"/>
    <property type="match status" value="1"/>
</dbReference>
<dbReference type="PANTHER" id="PTHR11409:SF37">
    <property type="entry name" value="ADENOSINE DEAMINASE DOMAIN-CONTAINING PROTEIN"/>
    <property type="match status" value="1"/>
</dbReference>
<accession>A0A194VYG9</accession>
<dbReference type="PANTHER" id="PTHR11409">
    <property type="entry name" value="ADENOSINE DEAMINASE"/>
    <property type="match status" value="1"/>
</dbReference>
<dbReference type="Gene3D" id="3.20.20.140">
    <property type="entry name" value="Metal-dependent hydrolases"/>
    <property type="match status" value="1"/>
</dbReference>
<proteinExistence type="inferred from homology"/>
<gene>
    <name evidence="12" type="ORF">VM1G_05020</name>
</gene>
<dbReference type="GO" id="GO:0005576">
    <property type="term" value="C:extracellular region"/>
    <property type="evidence" value="ECO:0007669"/>
    <property type="project" value="UniProtKB-SubCell"/>
</dbReference>
<feature type="compositionally biased region" description="Polar residues" evidence="10">
    <location>
        <begin position="27"/>
        <end position="64"/>
    </location>
</feature>
<feature type="domain" description="Adenosine deaminase" evidence="11">
    <location>
        <begin position="333"/>
        <end position="628"/>
    </location>
</feature>
<comment type="similarity">
    <text evidence="3">Belongs to the metallo-dependent hydrolases superfamily. Adenosine and AMP deaminases family. ADGF subfamily.</text>
</comment>
<keyword evidence="6" id="KW-0479">Metal-binding</keyword>
<evidence type="ECO:0000256" key="9">
    <source>
        <dbReference type="ARBA" id="ARBA00047764"/>
    </source>
</evidence>
<dbReference type="EC" id="3.5.4.4" evidence="4"/>
<dbReference type="InterPro" id="IPR032466">
    <property type="entry name" value="Metal_Hydrolase"/>
</dbReference>
<keyword evidence="8" id="KW-0378">Hydrolase</keyword>
<keyword evidence="13" id="KW-1185">Reference proteome</keyword>
<sequence length="661" mass="75991">MGDSYNTINEDESQAAEEGQKEGLRRQISQTVVRTNNPLTPSPLSTQQLTTGILTDSGDSNMTRTKNRSDPYEWDTVASLDKIIDYKLAVTDAPAPKANSNRNSNNSKSVSGSSSDDYYQQKREELRRRERALDFEWKCAGSATPREHKANRILQALRRHDEETVYGAQTPREGFGGQLHPRFAGDHFLYNKDLIDRTKVFRLARKAPKGAHLHIHFNSCLRPNVLLEIAREMGQMYITSDVPLTVDEAQGRHRRENDNYQRCRLKFSIMTLTASKGNLFDADYKDRLPMKFQEFLEEFPQHYPDEDAMHWLQEKLIFHEDEAHGVLQTVGGAWEMFNARTQMMKGLFNYETAYRTYTRKCLEDFVADNIQYAEIRPNFMDTNQVWTDDGTKKINNVGIVEMIMDEYNKFQAQTGSYFGGMKIIYCCPRSWPNEKVAGGLRECLEFKKRWPEWIAGFDLVGEEGKGKPLSAFAKEFRQFKDDCKAAGVEIPFLFHCGETLEVGSETDDNLLDALLLESKRIGHGFALARHPYIMERMKKENICLEVCPISNEVLGLTPRADGHSMYGLLANNVHCTVSSDNGTLFNSTLSHDFYQVMIGRHDMTLFGWKQLIEWSLEHACMSKDEYDAVHGEWAKRWDDFVSEIIEEFGEFDPTPDIEHRP</sequence>
<evidence type="ECO:0000256" key="5">
    <source>
        <dbReference type="ARBA" id="ARBA00022525"/>
    </source>
</evidence>
<dbReference type="GO" id="GO:0046103">
    <property type="term" value="P:inosine biosynthetic process"/>
    <property type="evidence" value="ECO:0007669"/>
    <property type="project" value="TreeGrafter"/>
</dbReference>
<dbReference type="SMR" id="A0A194VYG9"/>
<comment type="catalytic activity">
    <reaction evidence="9">
        <text>adenosine + H2O + H(+) = inosine + NH4(+)</text>
        <dbReference type="Rhea" id="RHEA:24408"/>
        <dbReference type="ChEBI" id="CHEBI:15377"/>
        <dbReference type="ChEBI" id="CHEBI:15378"/>
        <dbReference type="ChEBI" id="CHEBI:16335"/>
        <dbReference type="ChEBI" id="CHEBI:17596"/>
        <dbReference type="ChEBI" id="CHEBI:28938"/>
        <dbReference type="EC" id="3.5.4.4"/>
    </reaction>
</comment>
<dbReference type="OrthoDB" id="7202371at2759"/>
<dbReference type="Proteomes" id="UP000078559">
    <property type="component" value="Chromosome 5"/>
</dbReference>
<keyword evidence="5" id="KW-0964">Secreted</keyword>
<dbReference type="Pfam" id="PF00962">
    <property type="entry name" value="A_deaminase"/>
    <property type="match status" value="1"/>
</dbReference>
<evidence type="ECO:0000256" key="8">
    <source>
        <dbReference type="ARBA" id="ARBA00022801"/>
    </source>
</evidence>
<name>A0A194VYG9_CYTMA</name>
<dbReference type="InterPro" id="IPR001365">
    <property type="entry name" value="A_deaminase_dom"/>
</dbReference>
<dbReference type="AlphaFoldDB" id="A0A194VYG9"/>
<feature type="region of interest" description="Disordered" evidence="10">
    <location>
        <begin position="94"/>
        <end position="125"/>
    </location>
</feature>
<evidence type="ECO:0000256" key="10">
    <source>
        <dbReference type="SAM" id="MobiDB-lite"/>
    </source>
</evidence>
<organism evidence="12 13">
    <name type="scientific">Cytospora mali</name>
    <name type="common">Apple Valsa canker fungus</name>
    <name type="synonym">Valsa mali</name>
    <dbReference type="NCBI Taxonomy" id="578113"/>
    <lineage>
        <taxon>Eukaryota</taxon>
        <taxon>Fungi</taxon>
        <taxon>Dikarya</taxon>
        <taxon>Ascomycota</taxon>
        <taxon>Pezizomycotina</taxon>
        <taxon>Sordariomycetes</taxon>
        <taxon>Sordariomycetidae</taxon>
        <taxon>Diaporthales</taxon>
        <taxon>Cytosporaceae</taxon>
        <taxon>Cytospora</taxon>
    </lineage>
</organism>
<protein>
    <recommendedName>
        <fullName evidence="4">adenosine deaminase</fullName>
        <ecNumber evidence="4">3.5.4.4</ecNumber>
    </recommendedName>
</protein>
<dbReference type="GO" id="GO:0046872">
    <property type="term" value="F:metal ion binding"/>
    <property type="evidence" value="ECO:0007669"/>
    <property type="project" value="UniProtKB-KW"/>
</dbReference>
<dbReference type="InterPro" id="IPR006330">
    <property type="entry name" value="Ado/ade_deaminase"/>
</dbReference>
<reference evidence="12" key="1">
    <citation type="submission" date="2014-12" db="EMBL/GenBank/DDBJ databases">
        <title>Genome Sequence of Valsa Canker Pathogens Uncovers a Specific Adaption of Colonization on Woody Bark.</title>
        <authorList>
            <person name="Yin Z."/>
            <person name="Liu H."/>
            <person name="Gao X."/>
            <person name="Li Z."/>
            <person name="Song N."/>
            <person name="Ke X."/>
            <person name="Dai Q."/>
            <person name="Wu Y."/>
            <person name="Sun Y."/>
            <person name="Xu J.-R."/>
            <person name="Kang Z.K."/>
            <person name="Wang L."/>
            <person name="Huang L."/>
        </authorList>
    </citation>
    <scope>NUCLEOTIDE SEQUENCE [LARGE SCALE GENOMIC DNA]</scope>
    <source>
        <strain evidence="12">03-8</strain>
    </source>
</reference>
<evidence type="ECO:0000259" key="11">
    <source>
        <dbReference type="Pfam" id="PF00962"/>
    </source>
</evidence>
<evidence type="ECO:0000256" key="2">
    <source>
        <dbReference type="ARBA" id="ARBA00004613"/>
    </source>
</evidence>